<dbReference type="SUPFAM" id="SSF57889">
    <property type="entry name" value="Cysteine-rich domain"/>
    <property type="match status" value="5"/>
</dbReference>
<feature type="domain" description="Phorbol-ester/DAG-type" evidence="6">
    <location>
        <begin position="562"/>
        <end position="615"/>
    </location>
</feature>
<protein>
    <recommendedName>
        <fullName evidence="6">Phorbol-ester/DAG-type domain-containing protein</fullName>
    </recommendedName>
</protein>
<evidence type="ECO:0000256" key="2">
    <source>
        <dbReference type="ARBA" id="ARBA00022737"/>
    </source>
</evidence>
<dbReference type="InterPro" id="IPR004146">
    <property type="entry name" value="DC1"/>
</dbReference>
<reference evidence="7" key="1">
    <citation type="submission" date="2020-07" db="EMBL/GenBank/DDBJ databases">
        <title>Ethylene signaling mediates host invasion by parasitic plants.</title>
        <authorList>
            <person name="Yoshida S."/>
        </authorList>
    </citation>
    <scope>NUCLEOTIDE SEQUENCE</scope>
    <source>
        <strain evidence="7">Okayama</strain>
    </source>
</reference>
<comment type="caution">
    <text evidence="7">The sequence shown here is derived from an EMBL/GenBank/DDBJ whole genome shotgun (WGS) entry which is preliminary data.</text>
</comment>
<evidence type="ECO:0000256" key="3">
    <source>
        <dbReference type="ARBA" id="ARBA00022771"/>
    </source>
</evidence>
<feature type="compositionally biased region" description="Basic and acidic residues" evidence="5">
    <location>
        <begin position="262"/>
        <end position="273"/>
    </location>
</feature>
<keyword evidence="4" id="KW-0862">Zinc</keyword>
<dbReference type="AlphaFoldDB" id="A0A830BBB3"/>
<dbReference type="SMART" id="SM00249">
    <property type="entry name" value="PHD"/>
    <property type="match status" value="3"/>
</dbReference>
<proteinExistence type="predicted"/>
<sequence length="670" mass="76560">MEIIRHFGHDEHPLTFREDEKAELDYKPYLCSICGLPILSSPSYTCTEASCDFILHKACAQLPRELKYTSKIHLKLKSSRYRNPNCSKCRKSCLQNFTYTNDAFDINLHPLCATPVVIKTKHKSHLQHPLVAICNENSCHCDACGEKHEGFFFSCQECNFWINKDCALLPSNVKHASHHHPFMLTYALSDLHQFHHYVECEICKNTFSGKGVYFCGKCSIAVHLNCVSSNMEILTSGQEMIHLASGWDRFPSWLEREDDTDTDKSKSQVEKYHTSTSSSSSSSNHHPLILFHKNHPSSSSSSAILGTASKVHDDDHQSSISTQELGVCNGCTQPIINIPFWGCRLQPNCNFLLHHFCANLPHKINFEVISAQLLLRPDTTKYYFYSVFFCFLCCRPCNGFAYSIHEDDTDDSSFCDVECALAPKTATHASHRGQHVLFLTDPPVWSTIIPFSCCPDESHVRALYRCVTCDFVIHCGCALLPQKVRHKFDKHPLELIFTNNTDCWVEKECCFCEFCEQDIDQRYWFYHCADCDHSFHIKCIPSVGLLSKVKFGGTLDVPCHPRHPVTLTRMLMESNQRCGYCKDIIPGFVDDMAFYCSDCEFWIHFRCARDCTNDPKQGHAARLWYDRNKYSDRYFAAVIHAWQRGRASKVVAKCGAHAQLVDLAGKYCPR</sequence>
<dbReference type="PANTHER" id="PTHR32410">
    <property type="entry name" value="CYSTEINE/HISTIDINE-RICH C1 DOMAIN FAMILY PROTEIN"/>
    <property type="match status" value="1"/>
</dbReference>
<dbReference type="InterPro" id="IPR002219">
    <property type="entry name" value="PKC_DAG/PE"/>
</dbReference>
<feature type="region of interest" description="Disordered" evidence="5">
    <location>
        <begin position="258"/>
        <end position="284"/>
    </location>
</feature>
<feature type="compositionally biased region" description="Low complexity" evidence="5">
    <location>
        <begin position="274"/>
        <end position="283"/>
    </location>
</feature>
<keyword evidence="1" id="KW-0479">Metal-binding</keyword>
<organism evidence="7 8">
    <name type="scientific">Phtheirospermum japonicum</name>
    <dbReference type="NCBI Taxonomy" id="374723"/>
    <lineage>
        <taxon>Eukaryota</taxon>
        <taxon>Viridiplantae</taxon>
        <taxon>Streptophyta</taxon>
        <taxon>Embryophyta</taxon>
        <taxon>Tracheophyta</taxon>
        <taxon>Spermatophyta</taxon>
        <taxon>Magnoliopsida</taxon>
        <taxon>eudicotyledons</taxon>
        <taxon>Gunneridae</taxon>
        <taxon>Pentapetalae</taxon>
        <taxon>asterids</taxon>
        <taxon>lamiids</taxon>
        <taxon>Lamiales</taxon>
        <taxon>Orobanchaceae</taxon>
        <taxon>Orobanchaceae incertae sedis</taxon>
        <taxon>Phtheirospermum</taxon>
    </lineage>
</organism>
<dbReference type="InterPro" id="IPR053192">
    <property type="entry name" value="Vacuole_Formation_Reg"/>
</dbReference>
<evidence type="ECO:0000256" key="1">
    <source>
        <dbReference type="ARBA" id="ARBA00022723"/>
    </source>
</evidence>
<dbReference type="InterPro" id="IPR001965">
    <property type="entry name" value="Znf_PHD"/>
</dbReference>
<dbReference type="InterPro" id="IPR046349">
    <property type="entry name" value="C1-like_sf"/>
</dbReference>
<dbReference type="GO" id="GO:0008270">
    <property type="term" value="F:zinc ion binding"/>
    <property type="evidence" value="ECO:0007669"/>
    <property type="project" value="UniProtKB-KW"/>
</dbReference>
<evidence type="ECO:0000313" key="7">
    <source>
        <dbReference type="EMBL" id="GFP82064.1"/>
    </source>
</evidence>
<evidence type="ECO:0000256" key="5">
    <source>
        <dbReference type="SAM" id="MobiDB-lite"/>
    </source>
</evidence>
<name>A0A830BBB3_9LAMI</name>
<keyword evidence="3" id="KW-0863">Zinc-finger</keyword>
<accession>A0A830BBB3</accession>
<dbReference type="PROSITE" id="PS50081">
    <property type="entry name" value="ZF_DAG_PE_2"/>
    <property type="match status" value="1"/>
</dbReference>
<dbReference type="OrthoDB" id="938199at2759"/>
<keyword evidence="8" id="KW-1185">Reference proteome</keyword>
<keyword evidence="2" id="KW-0677">Repeat</keyword>
<gene>
    <name evidence="7" type="ORF">PHJA_000349700</name>
</gene>
<evidence type="ECO:0000256" key="4">
    <source>
        <dbReference type="ARBA" id="ARBA00022833"/>
    </source>
</evidence>
<dbReference type="PANTHER" id="PTHR32410:SF216">
    <property type="entry name" value="PHORBOL-ESTER_DAG-TYPE DOMAIN-CONTAINING PROTEIN"/>
    <property type="match status" value="1"/>
</dbReference>
<dbReference type="Proteomes" id="UP000653305">
    <property type="component" value="Unassembled WGS sequence"/>
</dbReference>
<dbReference type="Pfam" id="PF03107">
    <property type="entry name" value="C1_2"/>
    <property type="match status" value="4"/>
</dbReference>
<evidence type="ECO:0000313" key="8">
    <source>
        <dbReference type="Proteomes" id="UP000653305"/>
    </source>
</evidence>
<dbReference type="EMBL" id="BMAC01000037">
    <property type="protein sequence ID" value="GFP82064.1"/>
    <property type="molecule type" value="Genomic_DNA"/>
</dbReference>
<evidence type="ECO:0000259" key="6">
    <source>
        <dbReference type="PROSITE" id="PS50081"/>
    </source>
</evidence>
<dbReference type="Gene3D" id="3.30.60.20">
    <property type="match status" value="1"/>
</dbReference>